<dbReference type="AlphaFoldDB" id="A0A2V1E907"/>
<keyword evidence="2" id="KW-1185">Reference proteome</keyword>
<organism evidence="1 2">
    <name type="scientific">Periconia macrospinosa</name>
    <dbReference type="NCBI Taxonomy" id="97972"/>
    <lineage>
        <taxon>Eukaryota</taxon>
        <taxon>Fungi</taxon>
        <taxon>Dikarya</taxon>
        <taxon>Ascomycota</taxon>
        <taxon>Pezizomycotina</taxon>
        <taxon>Dothideomycetes</taxon>
        <taxon>Pleosporomycetidae</taxon>
        <taxon>Pleosporales</taxon>
        <taxon>Massarineae</taxon>
        <taxon>Periconiaceae</taxon>
        <taxon>Periconia</taxon>
    </lineage>
</organism>
<name>A0A2V1E907_9PLEO</name>
<evidence type="ECO:0000313" key="2">
    <source>
        <dbReference type="Proteomes" id="UP000244855"/>
    </source>
</evidence>
<dbReference type="EMBL" id="KZ805307">
    <property type="protein sequence ID" value="PVI06652.1"/>
    <property type="molecule type" value="Genomic_DNA"/>
</dbReference>
<protein>
    <submittedName>
        <fullName evidence="1">Uncharacterized protein</fullName>
    </submittedName>
</protein>
<dbReference type="Proteomes" id="UP000244855">
    <property type="component" value="Unassembled WGS sequence"/>
</dbReference>
<proteinExistence type="predicted"/>
<reference evidence="1 2" key="1">
    <citation type="journal article" date="2018" name="Sci. Rep.">
        <title>Comparative genomics provides insights into the lifestyle and reveals functional heterogeneity of dark septate endophytic fungi.</title>
        <authorList>
            <person name="Knapp D.G."/>
            <person name="Nemeth J.B."/>
            <person name="Barry K."/>
            <person name="Hainaut M."/>
            <person name="Henrissat B."/>
            <person name="Johnson J."/>
            <person name="Kuo A."/>
            <person name="Lim J.H.P."/>
            <person name="Lipzen A."/>
            <person name="Nolan M."/>
            <person name="Ohm R.A."/>
            <person name="Tamas L."/>
            <person name="Grigoriev I.V."/>
            <person name="Spatafora J.W."/>
            <person name="Nagy L.G."/>
            <person name="Kovacs G.M."/>
        </authorList>
    </citation>
    <scope>NUCLEOTIDE SEQUENCE [LARGE SCALE GENOMIC DNA]</scope>
    <source>
        <strain evidence="1 2">DSE2036</strain>
    </source>
</reference>
<sequence length="82" mass="8656">MYVDVDAPIPPSYSFNKYPRTAGILRSTIPTAVAHPIPALISHHTPKPLESEFPDSYGRVGQGKASEAKQAAICGFACGSAV</sequence>
<accession>A0A2V1E907</accession>
<gene>
    <name evidence="1" type="ORF">DM02DRAFT_609452</name>
</gene>
<evidence type="ECO:0000313" key="1">
    <source>
        <dbReference type="EMBL" id="PVI06652.1"/>
    </source>
</evidence>